<dbReference type="AlphaFoldDB" id="A0A6C0I8Y4"/>
<name>A0A6C0I8Y4_9ZZZZ</name>
<proteinExistence type="predicted"/>
<protein>
    <submittedName>
        <fullName evidence="1">Uncharacterized protein</fullName>
    </submittedName>
</protein>
<reference evidence="1" key="1">
    <citation type="journal article" date="2020" name="Nature">
        <title>Giant virus diversity and host interactions through global metagenomics.</title>
        <authorList>
            <person name="Schulz F."/>
            <person name="Roux S."/>
            <person name="Paez-Espino D."/>
            <person name="Jungbluth S."/>
            <person name="Walsh D.A."/>
            <person name="Denef V.J."/>
            <person name="McMahon K.D."/>
            <person name="Konstantinidis K.T."/>
            <person name="Eloe-Fadrosh E.A."/>
            <person name="Kyrpides N.C."/>
            <person name="Woyke T."/>
        </authorList>
    </citation>
    <scope>NUCLEOTIDE SEQUENCE</scope>
    <source>
        <strain evidence="1">GVMAG-M-3300023184-51</strain>
    </source>
</reference>
<organism evidence="1">
    <name type="scientific">viral metagenome</name>
    <dbReference type="NCBI Taxonomy" id="1070528"/>
    <lineage>
        <taxon>unclassified sequences</taxon>
        <taxon>metagenomes</taxon>
        <taxon>organismal metagenomes</taxon>
    </lineage>
</organism>
<dbReference type="InterPro" id="IPR011088">
    <property type="entry name" value="Phage_phiNM3_A0EWY4"/>
</dbReference>
<dbReference type="EMBL" id="MN740123">
    <property type="protein sequence ID" value="QHT88796.1"/>
    <property type="molecule type" value="Genomic_DNA"/>
</dbReference>
<evidence type="ECO:0000313" key="1">
    <source>
        <dbReference type="EMBL" id="QHT88796.1"/>
    </source>
</evidence>
<dbReference type="Pfam" id="PF07509">
    <property type="entry name" value="DUF1523"/>
    <property type="match status" value="1"/>
</dbReference>
<accession>A0A6C0I8Y4</accession>
<sequence length="151" mass="17646">MSRHILYNLFPFFKGLLKSESNNPNILTLLGTSVVLTYGHGSYALATNKTEEICVTKKYKYVANGFTNFMIVDDKGRHFNVNNSFWYWKWDSIEDWTNIQSDNDNTKDKILVSYYGYRIPFLGLFPNVVDFPTNITLYNSRNDDILKHVHI</sequence>